<accession>A0A914HAP0</accession>
<dbReference type="SMART" id="SM00674">
    <property type="entry name" value="CENPB"/>
    <property type="match status" value="1"/>
</dbReference>
<evidence type="ECO:0000256" key="1">
    <source>
        <dbReference type="ARBA" id="ARBA00004123"/>
    </source>
</evidence>
<dbReference type="GO" id="GO:0005634">
    <property type="term" value="C:nucleus"/>
    <property type="evidence" value="ECO:0007669"/>
    <property type="project" value="UniProtKB-SubCell"/>
</dbReference>
<dbReference type="PANTHER" id="PTHR19303:SF57">
    <property type="entry name" value="HTH CENPB-TYPE DOMAIN-CONTAINING PROTEIN"/>
    <property type="match status" value="1"/>
</dbReference>
<evidence type="ECO:0000256" key="2">
    <source>
        <dbReference type="ARBA" id="ARBA00023125"/>
    </source>
</evidence>
<dbReference type="InterPro" id="IPR057560">
    <property type="entry name" value="Znf_SCAND3"/>
</dbReference>
<dbReference type="Pfam" id="PF23663">
    <property type="entry name" value="Znf_SCAND3"/>
    <property type="match status" value="1"/>
</dbReference>
<dbReference type="InterPro" id="IPR006600">
    <property type="entry name" value="HTH_CenpB_DNA-bd_dom"/>
</dbReference>
<dbReference type="PROSITE" id="PS51253">
    <property type="entry name" value="HTH_CENPB"/>
    <property type="match status" value="1"/>
</dbReference>
<organism evidence="5 6">
    <name type="scientific">Globodera rostochiensis</name>
    <name type="common">Golden nematode worm</name>
    <name type="synonym">Heterodera rostochiensis</name>
    <dbReference type="NCBI Taxonomy" id="31243"/>
    <lineage>
        <taxon>Eukaryota</taxon>
        <taxon>Metazoa</taxon>
        <taxon>Ecdysozoa</taxon>
        <taxon>Nematoda</taxon>
        <taxon>Chromadorea</taxon>
        <taxon>Rhabditida</taxon>
        <taxon>Tylenchina</taxon>
        <taxon>Tylenchomorpha</taxon>
        <taxon>Tylenchoidea</taxon>
        <taxon>Heteroderidae</taxon>
        <taxon>Heteroderinae</taxon>
        <taxon>Globodera</taxon>
    </lineage>
</organism>
<evidence type="ECO:0000313" key="5">
    <source>
        <dbReference type="Proteomes" id="UP000887572"/>
    </source>
</evidence>
<keyword evidence="2" id="KW-0238">DNA-binding</keyword>
<proteinExistence type="predicted"/>
<dbReference type="AlphaFoldDB" id="A0A914HAP0"/>
<dbReference type="Proteomes" id="UP000887572">
    <property type="component" value="Unplaced"/>
</dbReference>
<name>A0A914HAP0_GLORO</name>
<evidence type="ECO:0000259" key="4">
    <source>
        <dbReference type="PROSITE" id="PS51253"/>
    </source>
</evidence>
<evidence type="ECO:0000313" key="6">
    <source>
        <dbReference type="WBParaSite" id="Gr19_v10_g15352.t1"/>
    </source>
</evidence>
<dbReference type="InterPro" id="IPR004875">
    <property type="entry name" value="DDE_SF_endonuclease_dom"/>
</dbReference>
<dbReference type="WBParaSite" id="Gr19_v10_g15352.t1">
    <property type="protein sequence ID" value="Gr19_v10_g15352.t1"/>
    <property type="gene ID" value="Gr19_v10_g15352"/>
</dbReference>
<protein>
    <submittedName>
        <fullName evidence="6">HTH CENPB-type domain-containing protein</fullName>
    </submittedName>
</protein>
<dbReference type="InterPro" id="IPR009057">
    <property type="entry name" value="Homeodomain-like_sf"/>
</dbReference>
<dbReference type="InterPro" id="IPR050863">
    <property type="entry name" value="CenT-Element_Derived"/>
</dbReference>
<dbReference type="Gene3D" id="1.10.10.60">
    <property type="entry name" value="Homeodomain-like"/>
    <property type="match status" value="1"/>
</dbReference>
<dbReference type="PANTHER" id="PTHR19303">
    <property type="entry name" value="TRANSPOSON"/>
    <property type="match status" value="1"/>
</dbReference>
<keyword evidence="5" id="KW-1185">Reference proteome</keyword>
<evidence type="ECO:0000256" key="3">
    <source>
        <dbReference type="SAM" id="MobiDB-lite"/>
    </source>
</evidence>
<dbReference type="Pfam" id="PF03184">
    <property type="entry name" value="DDE_1"/>
    <property type="match status" value="1"/>
</dbReference>
<sequence length="550" mass="62192">MNSGDDSTTSSEKLVCCYCNNPTSGAHNCLKCSKPCHAIEPCSFSNAEEEGYRAKVICCDCWLADDIDENANIDNSTPTSSQKSGARETSEATDNNDEPTIPQSLKRRQLTIKNKLDILEFAKKSSIHAASRQHNIGRNNIREWIKNEKSLRKSLDSAKRKRLIGGGRKLANADFDETLTDWVRDLRAKKLRVTRNMIVAQAQQIRGNYEKLDNFSASHGWLERFMTRHNFSLRRPTTVAQKPPEAYTDAIINFIIYVQKLWHEKNFTYVYACDETAVWLDPSGGTCVAEKGSKTVTVLNTGHEKARVTVMLTARSDGLKLHPFVLLPKKRPVPDIIKRFNKTLALSWCGRTWMDNELTTKYLEEVFGKCFFGSRLLIWDSFRCHISEATKQTLRRLAIHSAVVPGGTTKYIQAPDVCWNAPFKNTINEQYNEWMVHGDKPTTPAGNLRAPPMETYLEWISTAWDSISKELIAESFLACGMTKEIDGQHDKQIHVFKPHGAIPNGLAILQQRREEAAVLRGVEEIDLGEDDQSDVSIDTTLNDDHQHVDC</sequence>
<dbReference type="Pfam" id="PF03221">
    <property type="entry name" value="HTH_Tnp_Tc5"/>
    <property type="match status" value="1"/>
</dbReference>
<reference evidence="6" key="1">
    <citation type="submission" date="2022-11" db="UniProtKB">
        <authorList>
            <consortium name="WormBaseParasite"/>
        </authorList>
    </citation>
    <scope>IDENTIFICATION</scope>
</reference>
<dbReference type="GO" id="GO:0003677">
    <property type="term" value="F:DNA binding"/>
    <property type="evidence" value="ECO:0007669"/>
    <property type="project" value="UniProtKB-KW"/>
</dbReference>
<dbReference type="SUPFAM" id="SSF46689">
    <property type="entry name" value="Homeodomain-like"/>
    <property type="match status" value="2"/>
</dbReference>
<comment type="subcellular location">
    <subcellularLocation>
        <location evidence="1">Nucleus</location>
    </subcellularLocation>
</comment>
<feature type="region of interest" description="Disordered" evidence="3">
    <location>
        <begin position="72"/>
        <end position="106"/>
    </location>
</feature>
<feature type="domain" description="HTH CENPB-type" evidence="4">
    <location>
        <begin position="163"/>
        <end position="235"/>
    </location>
</feature>